<accession>A0A1H1RZD9</accession>
<organism evidence="1 2">
    <name type="scientific">Corynebacterium timonense</name>
    <dbReference type="NCBI Taxonomy" id="441500"/>
    <lineage>
        <taxon>Bacteria</taxon>
        <taxon>Bacillati</taxon>
        <taxon>Actinomycetota</taxon>
        <taxon>Actinomycetes</taxon>
        <taxon>Mycobacteriales</taxon>
        <taxon>Corynebacteriaceae</taxon>
        <taxon>Corynebacterium</taxon>
    </lineage>
</organism>
<evidence type="ECO:0000313" key="1">
    <source>
        <dbReference type="EMBL" id="SDS41131.1"/>
    </source>
</evidence>
<keyword evidence="2" id="KW-1185">Reference proteome</keyword>
<evidence type="ECO:0000313" key="2">
    <source>
        <dbReference type="Proteomes" id="UP000182237"/>
    </source>
</evidence>
<gene>
    <name evidence="1" type="ORF">SAMN04488539_1623</name>
</gene>
<dbReference type="RefSeq" id="WP_019194380.1">
    <property type="nucleotide sequence ID" value="NZ_LT629765.1"/>
</dbReference>
<sequence length="173" mass="20177">MSERGGQETFDRSPDVLEPRELLEGVEKLRGNLAGGYRPAWREAEKQGNGVIALGFPTYPRWLWNGIWCGIYLTEFLGIDWQRHRDDFRFISEREAESFDLEQLATWFVVFGNRERMSEGLIGKGAEDGTLYLIARELYDVITSDRRMMSAIVGSDWTAERQRRAERSYREQD</sequence>
<dbReference type="EMBL" id="LT629765">
    <property type="protein sequence ID" value="SDS41131.1"/>
    <property type="molecule type" value="Genomic_DNA"/>
</dbReference>
<protein>
    <submittedName>
        <fullName evidence="1">Uncharacterized protein</fullName>
    </submittedName>
</protein>
<dbReference type="OrthoDB" id="4410951at2"/>
<name>A0A1H1RZD9_9CORY</name>
<reference evidence="1 2" key="1">
    <citation type="submission" date="2016-10" db="EMBL/GenBank/DDBJ databases">
        <authorList>
            <person name="de Groot N.N."/>
        </authorList>
    </citation>
    <scope>NUCLEOTIDE SEQUENCE [LARGE SCALE GENOMIC DNA]</scope>
    <source>
        <strain evidence="1 2">DSM 45434</strain>
    </source>
</reference>
<dbReference type="AlphaFoldDB" id="A0A1H1RZD9"/>
<proteinExistence type="predicted"/>
<dbReference type="eggNOG" id="ENOG5031PQW">
    <property type="taxonomic scope" value="Bacteria"/>
</dbReference>
<dbReference type="STRING" id="1203190.GCA_000312345_01572"/>
<dbReference type="Proteomes" id="UP000182237">
    <property type="component" value="Chromosome I"/>
</dbReference>